<feature type="binding site" evidence="12">
    <location>
        <begin position="252"/>
        <end position="253"/>
    </location>
    <ligand>
        <name>ATP</name>
        <dbReference type="ChEBI" id="CHEBI:30616"/>
    </ligand>
</feature>
<feature type="binding site" evidence="12">
    <location>
        <begin position="221"/>
        <end position="226"/>
    </location>
    <ligand>
        <name>ATP</name>
        <dbReference type="ChEBI" id="CHEBI:30616"/>
    </ligand>
</feature>
<feature type="binding site" evidence="12">
    <location>
        <position position="253"/>
    </location>
    <ligand>
        <name>substrate</name>
    </ligand>
</feature>
<feature type="binding site" evidence="12">
    <location>
        <begin position="11"/>
        <end position="13"/>
    </location>
    <ligand>
        <name>substrate</name>
    </ligand>
</feature>
<reference evidence="15" key="1">
    <citation type="submission" date="2016-10" db="EMBL/GenBank/DDBJ databases">
        <authorList>
            <person name="Varghese N."/>
            <person name="Submissions S."/>
        </authorList>
    </citation>
    <scope>NUCLEOTIDE SEQUENCE [LARGE SCALE GENOMIC DNA]</scope>
    <source>
        <strain evidence="15">S9</strain>
    </source>
</reference>
<dbReference type="RefSeq" id="WP_093048884.1">
    <property type="nucleotide sequence ID" value="NZ_FOGT01000004.1"/>
</dbReference>
<feature type="binding site" evidence="12">
    <location>
        <position position="286"/>
    </location>
    <ligand>
        <name>K(+)</name>
        <dbReference type="ChEBI" id="CHEBI:29103"/>
    </ligand>
</feature>
<evidence type="ECO:0000259" key="13">
    <source>
        <dbReference type="Pfam" id="PF00294"/>
    </source>
</evidence>
<evidence type="ECO:0000256" key="4">
    <source>
        <dbReference type="ARBA" id="ARBA00022679"/>
    </source>
</evidence>
<dbReference type="Pfam" id="PF00294">
    <property type="entry name" value="PfkB"/>
    <property type="match status" value="1"/>
</dbReference>
<keyword evidence="7 12" id="KW-0418">Kinase</keyword>
<dbReference type="GO" id="GO:0019303">
    <property type="term" value="P:D-ribose catabolic process"/>
    <property type="evidence" value="ECO:0007669"/>
    <property type="project" value="UniProtKB-UniRule"/>
</dbReference>
<evidence type="ECO:0000256" key="6">
    <source>
        <dbReference type="ARBA" id="ARBA00022741"/>
    </source>
</evidence>
<comment type="subunit">
    <text evidence="12">Homodimer.</text>
</comment>
<dbReference type="PANTHER" id="PTHR10584">
    <property type="entry name" value="SUGAR KINASE"/>
    <property type="match status" value="1"/>
</dbReference>
<dbReference type="STRING" id="1601833.SAMN05518684_104138"/>
<dbReference type="GO" id="GO:0005524">
    <property type="term" value="F:ATP binding"/>
    <property type="evidence" value="ECO:0007669"/>
    <property type="project" value="UniProtKB-UniRule"/>
</dbReference>
<accession>A0A1H9SBW5</accession>
<comment type="catalytic activity">
    <reaction evidence="12">
        <text>D-ribose + ATP = D-ribose 5-phosphate + ADP + H(+)</text>
        <dbReference type="Rhea" id="RHEA:13697"/>
        <dbReference type="ChEBI" id="CHEBI:15378"/>
        <dbReference type="ChEBI" id="CHEBI:30616"/>
        <dbReference type="ChEBI" id="CHEBI:47013"/>
        <dbReference type="ChEBI" id="CHEBI:78346"/>
        <dbReference type="ChEBI" id="CHEBI:456216"/>
        <dbReference type="EC" id="2.7.1.15"/>
    </reaction>
</comment>
<feature type="binding site" evidence="12">
    <location>
        <position position="288"/>
    </location>
    <ligand>
        <name>K(+)</name>
        <dbReference type="ChEBI" id="CHEBI:29103"/>
    </ligand>
</feature>
<keyword evidence="8 12" id="KW-0067">ATP-binding</keyword>
<feature type="binding site" evidence="12">
    <location>
        <position position="185"/>
    </location>
    <ligand>
        <name>ATP</name>
        <dbReference type="ChEBI" id="CHEBI:30616"/>
    </ligand>
</feature>
<feature type="binding site" evidence="12">
    <location>
        <position position="249"/>
    </location>
    <ligand>
        <name>K(+)</name>
        <dbReference type="ChEBI" id="CHEBI:29103"/>
    </ligand>
</feature>
<comment type="cofactor">
    <cofactor evidence="12">
        <name>Mg(2+)</name>
        <dbReference type="ChEBI" id="CHEBI:18420"/>
    </cofactor>
    <text evidence="12">Requires a divalent cation, most likely magnesium in vivo, as an electrophilic catalyst to aid phosphoryl group transfer. It is the chelate of the metal and the nucleotide that is the actual substrate.</text>
</comment>
<keyword evidence="11 12" id="KW-0119">Carbohydrate metabolism</keyword>
<dbReference type="InterPro" id="IPR002173">
    <property type="entry name" value="Carboh/pur_kinase_PfkB_CS"/>
</dbReference>
<evidence type="ECO:0000256" key="12">
    <source>
        <dbReference type="HAMAP-Rule" id="MF_01987"/>
    </source>
</evidence>
<keyword evidence="4 12" id="KW-0808">Transferase</keyword>
<dbReference type="SUPFAM" id="SSF53613">
    <property type="entry name" value="Ribokinase-like"/>
    <property type="match status" value="1"/>
</dbReference>
<dbReference type="InterPro" id="IPR011877">
    <property type="entry name" value="Ribokinase"/>
</dbReference>
<dbReference type="InterPro" id="IPR029056">
    <property type="entry name" value="Ribokinase-like"/>
</dbReference>
<dbReference type="EC" id="2.7.1.15" evidence="2 12"/>
<feature type="binding site" evidence="12">
    <location>
        <begin position="39"/>
        <end position="43"/>
    </location>
    <ligand>
        <name>substrate</name>
    </ligand>
</feature>
<keyword evidence="15" id="KW-1185">Reference proteome</keyword>
<evidence type="ECO:0000256" key="8">
    <source>
        <dbReference type="ARBA" id="ARBA00022840"/>
    </source>
</evidence>
<evidence type="ECO:0000256" key="2">
    <source>
        <dbReference type="ARBA" id="ARBA00012035"/>
    </source>
</evidence>
<name>A0A1H9SBW5_9BACI</name>
<evidence type="ECO:0000256" key="3">
    <source>
        <dbReference type="ARBA" id="ARBA00016943"/>
    </source>
</evidence>
<dbReference type="InterPro" id="IPR011611">
    <property type="entry name" value="PfkB_dom"/>
</dbReference>
<keyword evidence="12" id="KW-0963">Cytoplasm</keyword>
<dbReference type="InterPro" id="IPR002139">
    <property type="entry name" value="Ribo/fructo_kinase"/>
</dbReference>
<dbReference type="GO" id="GO:0005829">
    <property type="term" value="C:cytosol"/>
    <property type="evidence" value="ECO:0007669"/>
    <property type="project" value="TreeGrafter"/>
</dbReference>
<evidence type="ECO:0000256" key="10">
    <source>
        <dbReference type="ARBA" id="ARBA00022958"/>
    </source>
</evidence>
<feature type="binding site" evidence="12">
    <location>
        <position position="283"/>
    </location>
    <ligand>
        <name>K(+)</name>
        <dbReference type="ChEBI" id="CHEBI:29103"/>
    </ligand>
</feature>
<proteinExistence type="inferred from homology"/>
<dbReference type="AlphaFoldDB" id="A0A1H9SBW5"/>
<keyword evidence="10 12" id="KW-0630">Potassium</keyword>
<evidence type="ECO:0000256" key="11">
    <source>
        <dbReference type="ARBA" id="ARBA00023277"/>
    </source>
</evidence>
<evidence type="ECO:0000256" key="5">
    <source>
        <dbReference type="ARBA" id="ARBA00022723"/>
    </source>
</evidence>
<dbReference type="PROSITE" id="PS00584">
    <property type="entry name" value="PFKB_KINASES_2"/>
    <property type="match status" value="1"/>
</dbReference>
<evidence type="ECO:0000256" key="7">
    <source>
        <dbReference type="ARBA" id="ARBA00022777"/>
    </source>
</evidence>
<feature type="binding site" evidence="12">
    <location>
        <position position="247"/>
    </location>
    <ligand>
        <name>K(+)</name>
        <dbReference type="ChEBI" id="CHEBI:29103"/>
    </ligand>
</feature>
<feature type="binding site" evidence="12">
    <location>
        <position position="292"/>
    </location>
    <ligand>
        <name>K(+)</name>
        <dbReference type="ChEBI" id="CHEBI:29103"/>
    </ligand>
</feature>
<dbReference type="UniPathway" id="UPA00916">
    <property type="reaction ID" value="UER00889"/>
</dbReference>
<dbReference type="GO" id="GO:0004747">
    <property type="term" value="F:ribokinase activity"/>
    <property type="evidence" value="ECO:0007669"/>
    <property type="project" value="UniProtKB-UniRule"/>
</dbReference>
<dbReference type="EMBL" id="FOGT01000004">
    <property type="protein sequence ID" value="SER82451.1"/>
    <property type="molecule type" value="Genomic_DNA"/>
</dbReference>
<dbReference type="PANTHER" id="PTHR10584:SF166">
    <property type="entry name" value="RIBOKINASE"/>
    <property type="match status" value="1"/>
</dbReference>
<feature type="domain" description="Carbohydrate kinase PfkB" evidence="13">
    <location>
        <begin position="1"/>
        <end position="295"/>
    </location>
</feature>
<evidence type="ECO:0000313" key="15">
    <source>
        <dbReference type="Proteomes" id="UP000198571"/>
    </source>
</evidence>
<dbReference type="GO" id="GO:0046872">
    <property type="term" value="F:metal ion binding"/>
    <property type="evidence" value="ECO:0007669"/>
    <property type="project" value="UniProtKB-KW"/>
</dbReference>
<dbReference type="OrthoDB" id="9775849at2"/>
<dbReference type="Proteomes" id="UP000198571">
    <property type="component" value="Unassembled WGS sequence"/>
</dbReference>
<feature type="binding site" evidence="12">
    <location>
        <position position="141"/>
    </location>
    <ligand>
        <name>substrate</name>
    </ligand>
</feature>
<gene>
    <name evidence="12" type="primary">rbsK</name>
    <name evidence="14" type="ORF">SAMN05518684_104138</name>
</gene>
<comment type="similarity">
    <text evidence="12">Belongs to the carbohydrate kinase PfkB family. Ribokinase subfamily.</text>
</comment>
<comment type="caution">
    <text evidence="12">Lacks conserved residue(s) required for the propagation of feature annotation.</text>
</comment>
<dbReference type="HAMAP" id="MF_01987">
    <property type="entry name" value="Ribokinase"/>
    <property type="match status" value="1"/>
</dbReference>
<evidence type="ECO:0000313" key="14">
    <source>
        <dbReference type="EMBL" id="SER82451.1"/>
    </source>
</evidence>
<comment type="pathway">
    <text evidence="12">Carbohydrate metabolism; D-ribose degradation; D-ribose 5-phosphate from beta-D-ribopyranose: step 2/2.</text>
</comment>
<keyword evidence="9 12" id="KW-0460">Magnesium</keyword>
<protein>
    <recommendedName>
        <fullName evidence="3 12">Ribokinase</fullName>
        <shortName evidence="12">RK</shortName>
        <ecNumber evidence="2 12">2.7.1.15</ecNumber>
    </recommendedName>
</protein>
<organism evidence="14 15">
    <name type="scientific">Salipaludibacillus aurantiacus</name>
    <dbReference type="NCBI Taxonomy" id="1601833"/>
    <lineage>
        <taxon>Bacteria</taxon>
        <taxon>Bacillati</taxon>
        <taxon>Bacillota</taxon>
        <taxon>Bacilli</taxon>
        <taxon>Bacillales</taxon>
        <taxon>Bacillaceae</taxon>
    </lineage>
</organism>
<dbReference type="CDD" id="cd01174">
    <property type="entry name" value="ribokinase"/>
    <property type="match status" value="1"/>
</dbReference>
<keyword evidence="6 12" id="KW-0547">Nucleotide-binding</keyword>
<comment type="activity regulation">
    <text evidence="12">Activated by a monovalent cation that binds near, but not in, the active site. The most likely occupant of the site in vivo is potassium. Ion binding induces a conformational change that may alter substrate affinity.</text>
</comment>
<comment type="similarity">
    <text evidence="1">Belongs to the carbohydrate kinase pfkB family.</text>
</comment>
<comment type="function">
    <text evidence="12">Catalyzes the phosphorylation of ribose at O-5 in a reaction requiring ATP and magnesium. The resulting D-ribose-5-phosphate can then be used either for sythesis of nucleotides, histidine, and tryptophan, or as a component of the pentose phosphate pathway.</text>
</comment>
<dbReference type="PRINTS" id="PR00990">
    <property type="entry name" value="RIBOKINASE"/>
</dbReference>
<feature type="active site" description="Proton acceptor" evidence="12">
    <location>
        <position position="253"/>
    </location>
</feature>
<keyword evidence="5 12" id="KW-0479">Metal-binding</keyword>
<dbReference type="NCBIfam" id="TIGR02152">
    <property type="entry name" value="D_ribokin_bact"/>
    <property type="match status" value="1"/>
</dbReference>
<dbReference type="Gene3D" id="3.40.1190.20">
    <property type="match status" value="1"/>
</dbReference>
<evidence type="ECO:0000256" key="1">
    <source>
        <dbReference type="ARBA" id="ARBA00005380"/>
    </source>
</evidence>
<comment type="subcellular location">
    <subcellularLocation>
        <location evidence="12">Cytoplasm</location>
    </subcellularLocation>
</comment>
<sequence>MKKIVVIGSLNMDLVTEVNHLVKPGETLSATSFSALPGGKGANQAAAAGKLGADVHMVGKIGADDYGDELLKSLKQASVATDGIQIEKNGSPSGMAFIQVSSTGENSIVLVNGANNNFRPHDLDAIRGVIEQGEIIILQLEVPFETVVMAIDLAKELGKKVILNPAPARYLPGELLKKIDLIIPNEIELETLTGLPAKTENNIYTAANRLLASGAGKVIVTAGDRGCYCVGEGTREHIPSEKVKALDTTAAGDSFIGAVAAGLSEGLTERKAIDLAVKAAAVTVTRKGAQPSLPHRGEVEDYFS</sequence>
<evidence type="ECO:0000256" key="9">
    <source>
        <dbReference type="ARBA" id="ARBA00022842"/>
    </source>
</evidence>